<organism evidence="1 2">
    <name type="scientific">Nonomuraea guangzhouensis</name>
    <dbReference type="NCBI Taxonomy" id="1291555"/>
    <lineage>
        <taxon>Bacteria</taxon>
        <taxon>Bacillati</taxon>
        <taxon>Actinomycetota</taxon>
        <taxon>Actinomycetes</taxon>
        <taxon>Streptosporangiales</taxon>
        <taxon>Streptosporangiaceae</taxon>
        <taxon>Nonomuraea</taxon>
    </lineage>
</organism>
<reference evidence="2" key="1">
    <citation type="journal article" date="2019" name="Int. J. Syst. Evol. Microbiol.">
        <title>The Global Catalogue of Microorganisms (GCM) 10K type strain sequencing project: providing services to taxonomists for standard genome sequencing and annotation.</title>
        <authorList>
            <consortium name="The Broad Institute Genomics Platform"/>
            <consortium name="The Broad Institute Genome Sequencing Center for Infectious Disease"/>
            <person name="Wu L."/>
            <person name="Ma J."/>
        </authorList>
    </citation>
    <scope>NUCLEOTIDE SEQUENCE [LARGE SCALE GENOMIC DNA]</scope>
    <source>
        <strain evidence="2">CGMCC 1.15399</strain>
    </source>
</reference>
<evidence type="ECO:0000313" key="2">
    <source>
        <dbReference type="Proteomes" id="UP001597097"/>
    </source>
</evidence>
<dbReference type="InterPro" id="IPR031876">
    <property type="entry name" value="DUF4760"/>
</dbReference>
<dbReference type="RefSeq" id="WP_219528769.1">
    <property type="nucleotide sequence ID" value="NZ_JAHKRM010000005.1"/>
</dbReference>
<dbReference type="EMBL" id="JBHUCM010000008">
    <property type="protein sequence ID" value="MFD1537298.1"/>
    <property type="molecule type" value="Genomic_DNA"/>
</dbReference>
<accession>A0ABW4G533</accession>
<dbReference type="Pfam" id="PF15956">
    <property type="entry name" value="DUF4760"/>
    <property type="match status" value="1"/>
</dbReference>
<comment type="caution">
    <text evidence="1">The sequence shown here is derived from an EMBL/GenBank/DDBJ whole genome shotgun (WGS) entry which is preliminary data.</text>
</comment>
<name>A0ABW4G533_9ACTN</name>
<dbReference type="Proteomes" id="UP001597097">
    <property type="component" value="Unassembled WGS sequence"/>
</dbReference>
<sequence>MDVSLAVSIASAVAALTAVAISIWQARAMTRQALQPVVLGTFQEARDPEWFAARDYIFEHLTADHSPERGISGLPEPARAAIRKVGFLFDNAGLLIVHGAVPEKLVLSFFGESIPVFWRILEPFIRKEAELRQMGIMVFFEHLVTRAQAHPAADIRRELGLRRVEADHPVSE</sequence>
<evidence type="ECO:0008006" key="3">
    <source>
        <dbReference type="Google" id="ProtNLM"/>
    </source>
</evidence>
<proteinExistence type="predicted"/>
<gene>
    <name evidence="1" type="ORF">ACFSJ0_09650</name>
</gene>
<protein>
    <recommendedName>
        <fullName evidence="3">DUF4760 domain-containing protein</fullName>
    </recommendedName>
</protein>
<evidence type="ECO:0000313" key="1">
    <source>
        <dbReference type="EMBL" id="MFD1537298.1"/>
    </source>
</evidence>
<keyword evidence="2" id="KW-1185">Reference proteome</keyword>